<keyword evidence="2" id="KW-1185">Reference proteome</keyword>
<comment type="caution">
    <text evidence="1">The sequence shown here is derived from an EMBL/GenBank/DDBJ whole genome shotgun (WGS) entry which is preliminary data.</text>
</comment>
<dbReference type="PANTHER" id="PTHR41913:SF1">
    <property type="entry name" value="DUF1684 DOMAIN-CONTAINING PROTEIN"/>
    <property type="match status" value="1"/>
</dbReference>
<proteinExistence type="predicted"/>
<dbReference type="Proteomes" id="UP000612362">
    <property type="component" value="Unassembled WGS sequence"/>
</dbReference>
<protein>
    <recommendedName>
        <fullName evidence="3">DUF1684 domain-containing protein</fullName>
    </recommendedName>
</protein>
<evidence type="ECO:0008006" key="3">
    <source>
        <dbReference type="Google" id="ProtNLM"/>
    </source>
</evidence>
<sequence>MSTYLELYDYRQQVFALYRERDHAILAGKDSEAIWKRFCMRRDTLFAQHSQSALTEEQRRTFTALPYFPYNPALRFAVEIETNVEPQRQSTAMNSTESMEMATVGRVHFTVEGEEASLDLYWLDVYGGGLFLPFRDTTCPQEAYGGGRYLFDTVKGSTPIPAGEDGKNTIILDFNYAYNPSCAYNDAWVCPLAPMENRLTVPIRAGELKYR</sequence>
<evidence type="ECO:0000313" key="1">
    <source>
        <dbReference type="EMBL" id="GHO46810.1"/>
    </source>
</evidence>
<dbReference type="AlphaFoldDB" id="A0A8J3MT54"/>
<gene>
    <name evidence="1" type="ORF">KSX_49730</name>
</gene>
<name>A0A8J3MT54_9CHLR</name>
<accession>A0A8J3MT54</accession>
<dbReference type="InterPro" id="IPR012467">
    <property type="entry name" value="DUF1684"/>
</dbReference>
<dbReference type="PANTHER" id="PTHR41913">
    <property type="entry name" value="DUF1684 DOMAIN-CONTAINING PROTEIN"/>
    <property type="match status" value="1"/>
</dbReference>
<reference evidence="1" key="1">
    <citation type="submission" date="2020-10" db="EMBL/GenBank/DDBJ databases">
        <title>Taxonomic study of unclassified bacteria belonging to the class Ktedonobacteria.</title>
        <authorList>
            <person name="Yabe S."/>
            <person name="Wang C.M."/>
            <person name="Zheng Y."/>
            <person name="Sakai Y."/>
            <person name="Cavaletti L."/>
            <person name="Monciardini P."/>
            <person name="Donadio S."/>
        </authorList>
    </citation>
    <scope>NUCLEOTIDE SEQUENCE</scope>
    <source>
        <strain evidence="1">SOSP1-1</strain>
    </source>
</reference>
<evidence type="ECO:0000313" key="2">
    <source>
        <dbReference type="Proteomes" id="UP000612362"/>
    </source>
</evidence>
<organism evidence="1 2">
    <name type="scientific">Ktedonospora formicarum</name>
    <dbReference type="NCBI Taxonomy" id="2778364"/>
    <lineage>
        <taxon>Bacteria</taxon>
        <taxon>Bacillati</taxon>
        <taxon>Chloroflexota</taxon>
        <taxon>Ktedonobacteria</taxon>
        <taxon>Ktedonobacterales</taxon>
        <taxon>Ktedonobacteraceae</taxon>
        <taxon>Ktedonospora</taxon>
    </lineage>
</organism>
<dbReference type="RefSeq" id="WP_220196165.1">
    <property type="nucleotide sequence ID" value="NZ_BNJF01000002.1"/>
</dbReference>
<dbReference type="Pfam" id="PF07920">
    <property type="entry name" value="DUF1684"/>
    <property type="match status" value="1"/>
</dbReference>
<dbReference type="EMBL" id="BNJF01000002">
    <property type="protein sequence ID" value="GHO46810.1"/>
    <property type="molecule type" value="Genomic_DNA"/>
</dbReference>